<keyword evidence="2" id="KW-0812">Transmembrane</keyword>
<dbReference type="Pfam" id="PF00027">
    <property type="entry name" value="cNMP_binding"/>
    <property type="match status" value="1"/>
</dbReference>
<dbReference type="InterPro" id="IPR051413">
    <property type="entry name" value="K/Na_HCN_channel"/>
</dbReference>
<proteinExistence type="predicted"/>
<dbReference type="EMBL" id="CAJJDN010000100">
    <property type="protein sequence ID" value="CAD8112131.1"/>
    <property type="molecule type" value="Genomic_DNA"/>
</dbReference>
<dbReference type="CDD" id="cd00038">
    <property type="entry name" value="CAP_ED"/>
    <property type="match status" value="1"/>
</dbReference>
<keyword evidence="2" id="KW-1133">Transmembrane helix</keyword>
<feature type="transmembrane region" description="Helical" evidence="2">
    <location>
        <begin position="244"/>
        <end position="266"/>
    </location>
</feature>
<dbReference type="GO" id="GO:0035725">
    <property type="term" value="P:sodium ion transmembrane transport"/>
    <property type="evidence" value="ECO:0007669"/>
    <property type="project" value="TreeGrafter"/>
</dbReference>
<evidence type="ECO:0000256" key="1">
    <source>
        <dbReference type="SAM" id="MobiDB-lite"/>
    </source>
</evidence>
<dbReference type="InterPro" id="IPR013099">
    <property type="entry name" value="K_chnl_dom"/>
</dbReference>
<organism evidence="4 5">
    <name type="scientific">Paramecium sonneborni</name>
    <dbReference type="NCBI Taxonomy" id="65129"/>
    <lineage>
        <taxon>Eukaryota</taxon>
        <taxon>Sar</taxon>
        <taxon>Alveolata</taxon>
        <taxon>Ciliophora</taxon>
        <taxon>Intramacronucleata</taxon>
        <taxon>Oligohymenophorea</taxon>
        <taxon>Peniculida</taxon>
        <taxon>Parameciidae</taxon>
        <taxon>Paramecium</taxon>
    </lineage>
</organism>
<sequence>MSSDIFIEFEQSYNIEHNQPSQNIINQEESIHRKKKGGPARFTRKVDPLQNRDIPLQPPSIGSQIIENPLTPKLEKDSELQMLQISPNDVVIQENPLVLTSKLEINRESNDTKLKNQTAIITSSQQINNFLKLVIAKSSFNRFIDNLLQKSYVKKYYHFTDFQNSLMDDLKYLYQHERVKKNWLQKQCKRLKFVPILDQSSNFVIGWQMLHIITTILIFFWTPFNISFGVTYQQTVFGEMTVKSVENCFLLSILIDGLIVLNTSFIEKGVIIKSRRKIFINYLNSQGIYDILSFVALLIGIENEIEDSHDKLGWQICPYLIFYGSRQFKLQDRVRKLEEFFNFTGSYQDFIELIKLLFMVIYVGHLFACLWHGVAFYQQGHRQTWIDTYVENPEMFEKYNFAIYWAVQTMITVGYGDLTPQNQAERVCANFSMFLACGVFAFSFNSIGLMLTNLNSRQVLYKKSINLLNQYLTKNQIKFELQQRIRNYYDYIFAEEQEINDEEVSQIKQKLSNSLQEELNFEIRHNVMKMNTLLAKFSQKTLKQLSQIMEEVRYSPEDQILYQGNYDDAAMYLITKGRICIQFQDDNEGNNSRVFCYLSKGESFGEYGFFTGMARTASAKSEGFSRAYKIQRQHLLNVLTQNSSDMERFCEIRDSILASNNFQPAKLSCYSCKKFTHLIKDCPILHYVADQERVLKKEYFPIQQERNSKYSRKRITRTKYHTLKEVRKNVNLVKEIQCNYALDNISQVDDQIEDSESEVAVSPQDHSSQTKSLSKLSRQQSQNRSLSQDNHLQPIQESESSKESGVIQNQRVKQVKQTIQTAGFCATDSIHNKLASIKEEQMTDSLQEKQQQSSINISISNLQKLEDFRFSLKNDQHLQPNNDSQRSSNKRNAQVKKLKKDDSQKHIQSQSQLDFRDTRGQSLSNQIRKSRLSKDIREISQEFQMVDKRDIFKRKYSKTNLTKTTKTFKTLKIQDNPSQIQNQELSTPVHDYYTPSNSMFLENFETMKNYRYYFSWNNPSVVVPRAVRIFKINIDKRKNFGNIFSLYTFNNLAINKTLRIKRKLKLIDDPIFEDINTKKSRYGNRIPRQTRVCNKRTTQQSDLIGQHLEKPSHGTDISIHKSNFYEYKNI</sequence>
<dbReference type="Pfam" id="PF07885">
    <property type="entry name" value="Ion_trans_2"/>
    <property type="match status" value="1"/>
</dbReference>
<evidence type="ECO:0000256" key="2">
    <source>
        <dbReference type="SAM" id="Phobius"/>
    </source>
</evidence>
<dbReference type="SMART" id="SM00100">
    <property type="entry name" value="cNMP"/>
    <property type="match status" value="1"/>
</dbReference>
<comment type="caution">
    <text evidence="4">The sequence shown here is derived from an EMBL/GenBank/DDBJ whole genome shotgun (WGS) entry which is preliminary data.</text>
</comment>
<dbReference type="OrthoDB" id="421226at2759"/>
<dbReference type="GO" id="GO:0005249">
    <property type="term" value="F:voltage-gated potassium channel activity"/>
    <property type="evidence" value="ECO:0007669"/>
    <property type="project" value="TreeGrafter"/>
</dbReference>
<feature type="compositionally biased region" description="Polar residues" evidence="1">
    <location>
        <begin position="877"/>
        <end position="892"/>
    </location>
</feature>
<reference evidence="4" key="1">
    <citation type="submission" date="2021-01" db="EMBL/GenBank/DDBJ databases">
        <authorList>
            <consortium name="Genoscope - CEA"/>
            <person name="William W."/>
        </authorList>
    </citation>
    <scope>NUCLEOTIDE SEQUENCE</scope>
</reference>
<feature type="transmembrane region" description="Helical" evidence="2">
    <location>
        <begin position="431"/>
        <end position="451"/>
    </location>
</feature>
<accession>A0A8S1QBE2</accession>
<gene>
    <name evidence="4" type="ORF">PSON_ATCC_30995.1.T1000040</name>
</gene>
<feature type="compositionally biased region" description="Low complexity" evidence="1">
    <location>
        <begin position="767"/>
        <end position="788"/>
    </location>
</feature>
<feature type="transmembrane region" description="Helical" evidence="2">
    <location>
        <begin position="278"/>
        <end position="301"/>
    </location>
</feature>
<dbReference type="PROSITE" id="PS50042">
    <property type="entry name" value="CNMP_BINDING_3"/>
    <property type="match status" value="1"/>
</dbReference>
<feature type="compositionally biased region" description="Polar residues" evidence="1">
    <location>
        <begin position="789"/>
        <end position="798"/>
    </location>
</feature>
<name>A0A8S1QBE2_9CILI</name>
<feature type="region of interest" description="Disordered" evidence="1">
    <location>
        <begin position="753"/>
        <end position="809"/>
    </location>
</feature>
<evidence type="ECO:0000313" key="4">
    <source>
        <dbReference type="EMBL" id="CAD8112131.1"/>
    </source>
</evidence>
<dbReference type="PANTHER" id="PTHR45689:SF5">
    <property type="entry name" value="I[[H]] CHANNEL, ISOFORM E"/>
    <property type="match status" value="1"/>
</dbReference>
<feature type="transmembrane region" description="Helical" evidence="2">
    <location>
        <begin position="203"/>
        <end position="224"/>
    </location>
</feature>
<dbReference type="GO" id="GO:0003254">
    <property type="term" value="P:regulation of membrane depolarization"/>
    <property type="evidence" value="ECO:0007669"/>
    <property type="project" value="TreeGrafter"/>
</dbReference>
<dbReference type="GO" id="GO:0098855">
    <property type="term" value="C:HCN channel complex"/>
    <property type="evidence" value="ECO:0007669"/>
    <property type="project" value="TreeGrafter"/>
</dbReference>
<dbReference type="InterPro" id="IPR000595">
    <property type="entry name" value="cNMP-bd_dom"/>
</dbReference>
<keyword evidence="5" id="KW-1185">Reference proteome</keyword>
<evidence type="ECO:0000259" key="3">
    <source>
        <dbReference type="PROSITE" id="PS50042"/>
    </source>
</evidence>
<keyword evidence="2" id="KW-0472">Membrane</keyword>
<feature type="domain" description="Cyclic nucleotide-binding" evidence="3">
    <location>
        <begin position="533"/>
        <end position="648"/>
    </location>
</feature>
<evidence type="ECO:0000313" key="5">
    <source>
        <dbReference type="Proteomes" id="UP000692954"/>
    </source>
</evidence>
<feature type="region of interest" description="Disordered" evidence="1">
    <location>
        <begin position="875"/>
        <end position="930"/>
    </location>
</feature>
<protein>
    <recommendedName>
        <fullName evidence="3">Cyclic nucleotide-binding domain-containing protein</fullName>
    </recommendedName>
</protein>
<feature type="transmembrane region" description="Helical" evidence="2">
    <location>
        <begin position="356"/>
        <end position="377"/>
    </location>
</feature>
<dbReference type="AlphaFoldDB" id="A0A8S1QBE2"/>
<dbReference type="Proteomes" id="UP000692954">
    <property type="component" value="Unassembled WGS sequence"/>
</dbReference>
<dbReference type="PANTHER" id="PTHR45689">
    <property type="entry name" value="I[[H]] CHANNEL, ISOFORM E"/>
    <property type="match status" value="1"/>
</dbReference>